<proteinExistence type="predicted"/>
<name>A0AA37PAQ6_9PEZI</name>
<keyword evidence="2" id="KW-1185">Reference proteome</keyword>
<accession>A0AA37PAQ6</accession>
<gene>
    <name evidence="1" type="ORF">ColSpa_08982</name>
</gene>
<comment type="caution">
    <text evidence="1">The sequence shown here is derived from an EMBL/GenBank/DDBJ whole genome shotgun (WGS) entry which is preliminary data.</text>
</comment>
<organism evidence="1 2">
    <name type="scientific">Colletotrichum spaethianum</name>
    <dbReference type="NCBI Taxonomy" id="700344"/>
    <lineage>
        <taxon>Eukaryota</taxon>
        <taxon>Fungi</taxon>
        <taxon>Dikarya</taxon>
        <taxon>Ascomycota</taxon>
        <taxon>Pezizomycotina</taxon>
        <taxon>Sordariomycetes</taxon>
        <taxon>Hypocreomycetidae</taxon>
        <taxon>Glomerellales</taxon>
        <taxon>Glomerellaceae</taxon>
        <taxon>Colletotrichum</taxon>
        <taxon>Colletotrichum spaethianum species complex</taxon>
    </lineage>
</organism>
<dbReference type="EMBL" id="BQXU01000025">
    <property type="protein sequence ID" value="GKT48801.1"/>
    <property type="molecule type" value="Genomic_DNA"/>
</dbReference>
<reference evidence="1 2" key="1">
    <citation type="submission" date="2022-03" db="EMBL/GenBank/DDBJ databases">
        <title>Genome data of Colletotrichum spp.</title>
        <authorList>
            <person name="Utami Y.D."/>
            <person name="Hiruma K."/>
        </authorList>
    </citation>
    <scope>NUCLEOTIDE SEQUENCE [LARGE SCALE GENOMIC DNA]</scope>
    <source>
        <strain evidence="1 2">MAFF 239500</strain>
    </source>
</reference>
<evidence type="ECO:0000313" key="2">
    <source>
        <dbReference type="Proteomes" id="UP001055115"/>
    </source>
</evidence>
<dbReference type="Proteomes" id="UP001055115">
    <property type="component" value="Unassembled WGS sequence"/>
</dbReference>
<sequence length="262" mass="29697">MEYKPYCARTSEDLRIASKQHGDKSVIWQLDRDDLVSSASRWNLRHTIAYRLLVQPEAVFLPILATDHALRCPICSAEDRPLTQKLNPIGTQNLTGENPRDLRMMTESDLMRLPEGFFWAALARAIRPEITDEDRVYPQRERRPVRREGYMNSAMAIVGSSSPPLPPSSSEFEVEVEGLDQDEHEDRRSKPEEVTVHLVTAFLQFALNLCFCQHTIGIITDSEVRTRVERRKTKTFISGMIPVAAEDDGASVSCVAGRWGGR</sequence>
<dbReference type="GeneID" id="73329784"/>
<dbReference type="RefSeq" id="XP_049131151.1">
    <property type="nucleotide sequence ID" value="XM_049275194.1"/>
</dbReference>
<protein>
    <submittedName>
        <fullName evidence="1">Uncharacterized protein</fullName>
    </submittedName>
</protein>
<dbReference type="AlphaFoldDB" id="A0AA37PAQ6"/>
<evidence type="ECO:0000313" key="1">
    <source>
        <dbReference type="EMBL" id="GKT48801.1"/>
    </source>
</evidence>